<keyword evidence="7" id="KW-1185">Reference proteome</keyword>
<dbReference type="InterPro" id="IPR027417">
    <property type="entry name" value="P-loop_NTPase"/>
</dbReference>
<evidence type="ECO:0000256" key="2">
    <source>
        <dbReference type="ARBA" id="ARBA00022737"/>
    </source>
</evidence>
<dbReference type="InterPro" id="IPR003439">
    <property type="entry name" value="ABC_transporter-like_ATP-bd"/>
</dbReference>
<organism evidence="6 7">
    <name type="scientific">Isoptericola cucumis</name>
    <dbReference type="NCBI Taxonomy" id="1776856"/>
    <lineage>
        <taxon>Bacteria</taxon>
        <taxon>Bacillati</taxon>
        <taxon>Actinomycetota</taxon>
        <taxon>Actinomycetes</taxon>
        <taxon>Micrococcales</taxon>
        <taxon>Promicromonosporaceae</taxon>
        <taxon>Isoptericola</taxon>
    </lineage>
</organism>
<dbReference type="Proteomes" id="UP000632535">
    <property type="component" value="Unassembled WGS sequence"/>
</dbReference>
<dbReference type="SMART" id="SM00382">
    <property type="entry name" value="AAA"/>
    <property type="match status" value="2"/>
</dbReference>
<evidence type="ECO:0000313" key="6">
    <source>
        <dbReference type="EMBL" id="GGI07627.1"/>
    </source>
</evidence>
<dbReference type="PANTHER" id="PTHR43790:SF9">
    <property type="entry name" value="GALACTOFURANOSE TRANSPORTER ATP-BINDING PROTEIN YTFR"/>
    <property type="match status" value="1"/>
</dbReference>
<evidence type="ECO:0000256" key="3">
    <source>
        <dbReference type="ARBA" id="ARBA00022741"/>
    </source>
</evidence>
<dbReference type="InterPro" id="IPR050107">
    <property type="entry name" value="ABC_carbohydrate_import_ATPase"/>
</dbReference>
<dbReference type="PANTHER" id="PTHR43790">
    <property type="entry name" value="CARBOHYDRATE TRANSPORT ATP-BINDING PROTEIN MG119-RELATED"/>
    <property type="match status" value="1"/>
</dbReference>
<feature type="domain" description="ABC transporter" evidence="5">
    <location>
        <begin position="24"/>
        <end position="259"/>
    </location>
</feature>
<dbReference type="Gene3D" id="3.40.50.300">
    <property type="entry name" value="P-loop containing nucleotide triphosphate hydrolases"/>
    <property type="match status" value="2"/>
</dbReference>
<dbReference type="InterPro" id="IPR017871">
    <property type="entry name" value="ABC_transporter-like_CS"/>
</dbReference>
<sequence>MISATPPPAATDGGDQDDDAAPVLRMRAIGKSFPGVRALDGVSLDAYAGRVVALLGENGAGKSTLINVLSGVFGDYDGQVVVDGEPVALHAPADAQRLGIATIHQELNLVPDMSVADNIWLGRERATGGWLDRRDQVRLAGDLLARVGLDLDPRKPVRQFRVAEQQLIEVAKALSIDTRVLIMDEPTSALADAEVRRLFDVIRALTAEGVAVIYISHRLEELEEIADQVTVLRDGRWIGTRPMDDVDRDELIRMMVGRDLHVPPRAGRATTEAADDGTVAAGPRLVVQDLRVPADPLAGRVALRGVGFAVRPGEVVGLAGLMGAGRTETLEAIFGVYPRHEVSGTVQLDGRPLRARSPRQAIERGVALVAEDRKTQSLVLSATVRFNASLAALRAFARAGWLRRTAERRHVQDQVRRLGVKTPGLSTVVGHLSGGNQQKVVLAKWLLTGPRVILLDEPTRGIDVGAKSEIYELVAALAAEDVAVVVASSELPELLRMSDRIVVLCEGRVTAELDAAATTQEEILTAAMARRALVAP</sequence>
<dbReference type="RefSeq" id="WP_188523266.1">
    <property type="nucleotide sequence ID" value="NZ_BMDG01000005.1"/>
</dbReference>
<dbReference type="Pfam" id="PF00005">
    <property type="entry name" value="ABC_tran"/>
    <property type="match status" value="2"/>
</dbReference>
<feature type="domain" description="ABC transporter" evidence="5">
    <location>
        <begin position="285"/>
        <end position="531"/>
    </location>
</feature>
<evidence type="ECO:0000256" key="4">
    <source>
        <dbReference type="ARBA" id="ARBA00022840"/>
    </source>
</evidence>
<evidence type="ECO:0000259" key="5">
    <source>
        <dbReference type="PROSITE" id="PS50893"/>
    </source>
</evidence>
<keyword evidence="1" id="KW-0813">Transport</keyword>
<dbReference type="PROSITE" id="PS00211">
    <property type="entry name" value="ABC_TRANSPORTER_1"/>
    <property type="match status" value="1"/>
</dbReference>
<reference evidence="7" key="1">
    <citation type="journal article" date="2019" name="Int. J. Syst. Evol. Microbiol.">
        <title>The Global Catalogue of Microorganisms (GCM) 10K type strain sequencing project: providing services to taxonomists for standard genome sequencing and annotation.</title>
        <authorList>
            <consortium name="The Broad Institute Genomics Platform"/>
            <consortium name="The Broad Institute Genome Sequencing Center for Infectious Disease"/>
            <person name="Wu L."/>
            <person name="Ma J."/>
        </authorList>
    </citation>
    <scope>NUCLEOTIDE SEQUENCE [LARGE SCALE GENOMIC DNA]</scope>
    <source>
        <strain evidence="7">CCM 8653</strain>
    </source>
</reference>
<evidence type="ECO:0000256" key="1">
    <source>
        <dbReference type="ARBA" id="ARBA00022448"/>
    </source>
</evidence>
<keyword evidence="3" id="KW-0547">Nucleotide-binding</keyword>
<evidence type="ECO:0000313" key="7">
    <source>
        <dbReference type="Proteomes" id="UP000632535"/>
    </source>
</evidence>
<dbReference type="CDD" id="cd03215">
    <property type="entry name" value="ABC_Carb_Monos_II"/>
    <property type="match status" value="1"/>
</dbReference>
<dbReference type="GO" id="GO:0005524">
    <property type="term" value="F:ATP binding"/>
    <property type="evidence" value="ECO:0007669"/>
    <property type="project" value="UniProtKB-KW"/>
</dbReference>
<dbReference type="EMBL" id="BMDG01000005">
    <property type="protein sequence ID" value="GGI07627.1"/>
    <property type="molecule type" value="Genomic_DNA"/>
</dbReference>
<dbReference type="PROSITE" id="PS50893">
    <property type="entry name" value="ABC_TRANSPORTER_2"/>
    <property type="match status" value="2"/>
</dbReference>
<accession>A0ABQ2B693</accession>
<keyword evidence="4 6" id="KW-0067">ATP-binding</keyword>
<keyword evidence="2" id="KW-0677">Repeat</keyword>
<protein>
    <submittedName>
        <fullName evidence="6">D-ribose transporter ATP-binding protein</fullName>
    </submittedName>
</protein>
<gene>
    <name evidence="6" type="ORF">GCM10007368_17110</name>
</gene>
<dbReference type="CDD" id="cd03216">
    <property type="entry name" value="ABC_Carb_Monos_I"/>
    <property type="match status" value="1"/>
</dbReference>
<name>A0ABQ2B693_9MICO</name>
<dbReference type="SUPFAM" id="SSF52540">
    <property type="entry name" value="P-loop containing nucleoside triphosphate hydrolases"/>
    <property type="match status" value="2"/>
</dbReference>
<dbReference type="InterPro" id="IPR003593">
    <property type="entry name" value="AAA+_ATPase"/>
</dbReference>
<proteinExistence type="predicted"/>
<comment type="caution">
    <text evidence="6">The sequence shown here is derived from an EMBL/GenBank/DDBJ whole genome shotgun (WGS) entry which is preliminary data.</text>
</comment>